<dbReference type="InterPro" id="IPR032308">
    <property type="entry name" value="TDBD"/>
</dbReference>
<comment type="subcellular location">
    <subcellularLocation>
        <location evidence="1 4">Nucleus</location>
    </subcellularLocation>
</comment>
<feature type="domain" description="Tify" evidence="6">
    <location>
        <begin position="181"/>
        <end position="214"/>
    </location>
</feature>
<accession>A0ABC8UYV5</accession>
<dbReference type="EMBL" id="CAUOFW020009502">
    <property type="protein sequence ID" value="CAK9186209.1"/>
    <property type="molecule type" value="Genomic_DNA"/>
</dbReference>
<keyword evidence="3 4" id="KW-0539">Nucleus</keyword>
<evidence type="ECO:0000256" key="3">
    <source>
        <dbReference type="ARBA" id="ARBA00023242"/>
    </source>
</evidence>
<evidence type="ECO:0000313" key="8">
    <source>
        <dbReference type="Proteomes" id="UP001642360"/>
    </source>
</evidence>
<feature type="compositionally biased region" description="Polar residues" evidence="5">
    <location>
        <begin position="87"/>
        <end position="102"/>
    </location>
</feature>
<protein>
    <recommendedName>
        <fullName evidence="4">Ninja-family protein</fullName>
    </recommendedName>
    <alternativeName>
        <fullName evidence="4">ABI-binding protein</fullName>
    </alternativeName>
</protein>
<dbReference type="PANTHER" id="PTHR31413">
    <property type="entry name" value="AFP HOMOLOG 2"/>
    <property type="match status" value="1"/>
</dbReference>
<evidence type="ECO:0000259" key="6">
    <source>
        <dbReference type="Pfam" id="PF16135"/>
    </source>
</evidence>
<dbReference type="Proteomes" id="UP001642360">
    <property type="component" value="Unassembled WGS sequence"/>
</dbReference>
<evidence type="ECO:0000256" key="5">
    <source>
        <dbReference type="SAM" id="MobiDB-lite"/>
    </source>
</evidence>
<evidence type="ECO:0000256" key="1">
    <source>
        <dbReference type="ARBA" id="ARBA00004123"/>
    </source>
</evidence>
<evidence type="ECO:0000313" key="7">
    <source>
        <dbReference type="EMBL" id="CAK9186209.1"/>
    </source>
</evidence>
<organism evidence="7 8">
    <name type="scientific">Ilex paraguariensis</name>
    <name type="common">yerba mate</name>
    <dbReference type="NCBI Taxonomy" id="185542"/>
    <lineage>
        <taxon>Eukaryota</taxon>
        <taxon>Viridiplantae</taxon>
        <taxon>Streptophyta</taxon>
        <taxon>Embryophyta</taxon>
        <taxon>Tracheophyta</taxon>
        <taxon>Spermatophyta</taxon>
        <taxon>Magnoliopsida</taxon>
        <taxon>eudicotyledons</taxon>
        <taxon>Gunneridae</taxon>
        <taxon>Pentapetalae</taxon>
        <taxon>asterids</taxon>
        <taxon>campanulids</taxon>
        <taxon>Aquifoliales</taxon>
        <taxon>Aquifoliaceae</taxon>
        <taxon>Ilex</taxon>
    </lineage>
</organism>
<dbReference type="Pfam" id="PF16135">
    <property type="entry name" value="TDBD"/>
    <property type="match status" value="1"/>
</dbReference>
<evidence type="ECO:0000256" key="2">
    <source>
        <dbReference type="ARBA" id="ARBA00006081"/>
    </source>
</evidence>
<name>A0ABC8UYV5_9AQUA</name>
<comment type="function">
    <text evidence="4">Acts as a negative regulator of abscisic acid (ABA) response.</text>
</comment>
<dbReference type="PANTHER" id="PTHR31413:SF46">
    <property type="entry name" value="NINJA-FAMILY PROTEIN AFP1"/>
    <property type="match status" value="1"/>
</dbReference>
<keyword evidence="8" id="KW-1185">Reference proteome</keyword>
<evidence type="ECO:0000256" key="4">
    <source>
        <dbReference type="RuleBase" id="RU369029"/>
    </source>
</evidence>
<proteinExistence type="inferred from homology"/>
<feature type="region of interest" description="Disordered" evidence="5">
    <location>
        <begin position="87"/>
        <end position="147"/>
    </location>
</feature>
<comment type="caution">
    <text evidence="7">The sequence shown here is derived from an EMBL/GenBank/DDBJ whole genome shotgun (WGS) entry which is preliminary data.</text>
</comment>
<comment type="similarity">
    <text evidence="2 4">Belongs to the Ninja family.</text>
</comment>
<reference evidence="7 8" key="1">
    <citation type="submission" date="2024-02" db="EMBL/GenBank/DDBJ databases">
        <authorList>
            <person name="Vignale AGUSTIN F."/>
            <person name="Sosa J E."/>
            <person name="Modenutti C."/>
        </authorList>
    </citation>
    <scope>NUCLEOTIDE SEQUENCE [LARGE SCALE GENOMIC DNA]</scope>
</reference>
<dbReference type="AlphaFoldDB" id="A0ABC8UYV5"/>
<dbReference type="InterPro" id="IPR031307">
    <property type="entry name" value="Ninja_fam"/>
</dbReference>
<gene>
    <name evidence="7" type="ORF">ILEXP_LOCUS56687</name>
</gene>
<dbReference type="GO" id="GO:0005634">
    <property type="term" value="C:nucleus"/>
    <property type="evidence" value="ECO:0007669"/>
    <property type="project" value="UniProtKB-SubCell"/>
</dbReference>
<sequence length="222" mass="23968">MDRVAGEKKLSLVDPGQQWGFHVGSKTKPESVHLVFREIFFKSQSPMTWMVYNRMFPKGRLGWHISDVTLGGLFSIHGFGSSSCGEASPASIHSLQEQSNPAANPDAAGSSGVKTKENKSSSSVAEVESGSRRNILSGNMGREIGKNSMEDMPCVFTKGDGPNGRRIEGILYKYGKGEEIRIMCVCHGSFLSPAEFVKHAGGGDVAHPLKHIVVNPNSSFSL</sequence>